<dbReference type="EMBL" id="VCEA01000003">
    <property type="protein sequence ID" value="KAB0342179.1"/>
    <property type="molecule type" value="Genomic_DNA"/>
</dbReference>
<dbReference type="Proteomes" id="UP000326458">
    <property type="component" value="Unassembled WGS sequence"/>
</dbReference>
<dbReference type="AlphaFoldDB" id="A0A5N3UZI3"/>
<dbReference type="GO" id="GO:0003727">
    <property type="term" value="F:single-stranded RNA binding"/>
    <property type="evidence" value="ECO:0007669"/>
    <property type="project" value="TreeGrafter"/>
</dbReference>
<feature type="compositionally biased region" description="Basic and acidic residues" evidence="1">
    <location>
        <begin position="65"/>
        <end position="86"/>
    </location>
</feature>
<dbReference type="InterPro" id="IPR049401">
    <property type="entry name" value="DZF_dom_N"/>
</dbReference>
<protein>
    <recommendedName>
        <fullName evidence="2">DZF domain-containing protein</fullName>
    </recommendedName>
</protein>
<gene>
    <name evidence="3" type="ORF">FD754_019105</name>
</gene>
<accession>A0A5N3UZI3</accession>
<evidence type="ECO:0000256" key="1">
    <source>
        <dbReference type="SAM" id="MobiDB-lite"/>
    </source>
</evidence>
<keyword evidence="4" id="KW-1185">Reference proteome</keyword>
<dbReference type="Pfam" id="PF07528">
    <property type="entry name" value="DZF_N"/>
    <property type="match status" value="1"/>
</dbReference>
<proteinExistence type="predicted"/>
<name>A0A5N3UZI3_MUNMU</name>
<dbReference type="PANTHER" id="PTHR45762:SF4">
    <property type="entry name" value="INTERLEUKIN ENHANCER-BINDING FACTOR 3"/>
    <property type="match status" value="1"/>
</dbReference>
<dbReference type="PANTHER" id="PTHR45762">
    <property type="entry name" value="ZINC FINGER RNA-BINDING PROTEIN"/>
    <property type="match status" value="1"/>
</dbReference>
<organism evidence="3 4">
    <name type="scientific">Muntiacus muntjak</name>
    <name type="common">Barking deer</name>
    <name type="synonym">Indian muntjac</name>
    <dbReference type="NCBI Taxonomy" id="9888"/>
    <lineage>
        <taxon>Eukaryota</taxon>
        <taxon>Metazoa</taxon>
        <taxon>Chordata</taxon>
        <taxon>Craniata</taxon>
        <taxon>Vertebrata</taxon>
        <taxon>Euteleostomi</taxon>
        <taxon>Mammalia</taxon>
        <taxon>Eutheria</taxon>
        <taxon>Laurasiatheria</taxon>
        <taxon>Artiodactyla</taxon>
        <taxon>Ruminantia</taxon>
        <taxon>Pecora</taxon>
        <taxon>Cervidae</taxon>
        <taxon>Muntiacinae</taxon>
        <taxon>Muntiacus</taxon>
    </lineage>
</organism>
<feature type="domain" description="DZF" evidence="2">
    <location>
        <begin position="10"/>
        <end position="98"/>
    </location>
</feature>
<dbReference type="PROSITE" id="PS51703">
    <property type="entry name" value="DZF"/>
    <property type="match status" value="1"/>
</dbReference>
<dbReference type="InterPro" id="IPR043519">
    <property type="entry name" value="NT_sf"/>
</dbReference>
<reference evidence="3 4" key="1">
    <citation type="submission" date="2019-06" db="EMBL/GenBank/DDBJ databases">
        <title>Discovery of a novel chromosome fission-fusion reversal in muntjac.</title>
        <authorList>
            <person name="Mudd A.B."/>
            <person name="Bredeson J.V."/>
            <person name="Baum R."/>
            <person name="Hockemeyer D."/>
            <person name="Rokhsar D.S."/>
        </authorList>
    </citation>
    <scope>NUCLEOTIDE SEQUENCE [LARGE SCALE GENOMIC DNA]</scope>
    <source>
        <strain evidence="3">UTSW_UCB_Mm</strain>
        <tissue evidence="3">Fibroblast cell line</tissue>
    </source>
</reference>
<sequence length="98" mass="11426">MLPQKMCPMGTFVNNDHHVMAEHPSIYPIQEDTEAVQNMVSHREWTLKVMSHWITEQEESSGNHAESENVDVPKKDENEVAREQRTKHMTRTLRGVML</sequence>
<dbReference type="Gene3D" id="3.30.460.10">
    <property type="entry name" value="Beta Polymerase, domain 2"/>
    <property type="match status" value="1"/>
</dbReference>
<dbReference type="GO" id="GO:0071011">
    <property type="term" value="C:precatalytic spliceosome"/>
    <property type="evidence" value="ECO:0007669"/>
    <property type="project" value="TreeGrafter"/>
</dbReference>
<comment type="caution">
    <text evidence="3">The sequence shown here is derived from an EMBL/GenBank/DDBJ whole genome shotgun (WGS) entry which is preliminary data.</text>
</comment>
<evidence type="ECO:0000313" key="3">
    <source>
        <dbReference type="EMBL" id="KAB0342179.1"/>
    </source>
</evidence>
<evidence type="ECO:0000313" key="4">
    <source>
        <dbReference type="Proteomes" id="UP000326458"/>
    </source>
</evidence>
<feature type="region of interest" description="Disordered" evidence="1">
    <location>
        <begin position="56"/>
        <end position="98"/>
    </location>
</feature>
<evidence type="ECO:0000259" key="2">
    <source>
        <dbReference type="PROSITE" id="PS51703"/>
    </source>
</evidence>
<dbReference type="GO" id="GO:0003725">
    <property type="term" value="F:double-stranded RNA binding"/>
    <property type="evidence" value="ECO:0007669"/>
    <property type="project" value="TreeGrafter"/>
</dbReference>
<dbReference type="InterPro" id="IPR006561">
    <property type="entry name" value="DZF_dom"/>
</dbReference>